<evidence type="ECO:0000256" key="2">
    <source>
        <dbReference type="ARBA" id="ARBA00023125"/>
    </source>
</evidence>
<dbReference type="InterPro" id="IPR026881">
    <property type="entry name" value="WYL_dom"/>
</dbReference>
<dbReference type="PROSITE" id="PS52050">
    <property type="entry name" value="WYL"/>
    <property type="match status" value="1"/>
</dbReference>
<organism evidence="5 6">
    <name type="scientific">Cryobacterium frigoriphilum</name>
    <dbReference type="NCBI Taxonomy" id="1259150"/>
    <lineage>
        <taxon>Bacteria</taxon>
        <taxon>Bacillati</taxon>
        <taxon>Actinomycetota</taxon>
        <taxon>Actinomycetes</taxon>
        <taxon>Micrococcales</taxon>
        <taxon>Microbacteriaceae</taxon>
        <taxon>Cryobacterium</taxon>
    </lineage>
</organism>
<dbReference type="InterPro" id="IPR057727">
    <property type="entry name" value="WCX_dom"/>
</dbReference>
<keyword evidence="6" id="KW-1185">Reference proteome</keyword>
<dbReference type="PANTHER" id="PTHR34580:SF3">
    <property type="entry name" value="PROTEIN PAFB"/>
    <property type="match status" value="1"/>
</dbReference>
<dbReference type="Proteomes" id="UP000297447">
    <property type="component" value="Unassembled WGS sequence"/>
</dbReference>
<dbReference type="Pfam" id="PF13280">
    <property type="entry name" value="WYL"/>
    <property type="match status" value="1"/>
</dbReference>
<dbReference type="Gene3D" id="1.10.10.10">
    <property type="entry name" value="Winged helix-like DNA-binding domain superfamily/Winged helix DNA-binding domain"/>
    <property type="match status" value="1"/>
</dbReference>
<evidence type="ECO:0000259" key="4">
    <source>
        <dbReference type="PROSITE" id="PS51000"/>
    </source>
</evidence>
<dbReference type="InterPro" id="IPR051534">
    <property type="entry name" value="CBASS_pafABC_assoc_protein"/>
</dbReference>
<keyword evidence="1" id="KW-0805">Transcription regulation</keyword>
<evidence type="ECO:0000256" key="1">
    <source>
        <dbReference type="ARBA" id="ARBA00023015"/>
    </source>
</evidence>
<protein>
    <submittedName>
        <fullName evidence="5">WYL domain-containing protein</fullName>
    </submittedName>
</protein>
<dbReference type="PROSITE" id="PS00894">
    <property type="entry name" value="HTH_DEOR_1"/>
    <property type="match status" value="1"/>
</dbReference>
<dbReference type="Pfam" id="PF08279">
    <property type="entry name" value="HTH_11"/>
    <property type="match status" value="1"/>
</dbReference>
<reference evidence="5 6" key="1">
    <citation type="submission" date="2019-03" db="EMBL/GenBank/DDBJ databases">
        <title>Genomics of glacier-inhabiting Cryobacterium strains.</title>
        <authorList>
            <person name="Liu Q."/>
            <person name="Xin Y.-H."/>
        </authorList>
    </citation>
    <scope>NUCLEOTIDE SEQUENCE [LARGE SCALE GENOMIC DNA]</scope>
    <source>
        <strain evidence="5 6">Hh14</strain>
    </source>
</reference>
<dbReference type="PANTHER" id="PTHR34580">
    <property type="match status" value="1"/>
</dbReference>
<accession>A0A4R9A3V7</accession>
<gene>
    <name evidence="5" type="ORF">E3T55_08090</name>
</gene>
<evidence type="ECO:0000313" key="6">
    <source>
        <dbReference type="Proteomes" id="UP000297447"/>
    </source>
</evidence>
<dbReference type="InterPro" id="IPR028349">
    <property type="entry name" value="PafC-like"/>
</dbReference>
<dbReference type="Pfam" id="PF25583">
    <property type="entry name" value="WCX"/>
    <property type="match status" value="1"/>
</dbReference>
<evidence type="ECO:0000256" key="3">
    <source>
        <dbReference type="ARBA" id="ARBA00023163"/>
    </source>
</evidence>
<dbReference type="SUPFAM" id="SSF46785">
    <property type="entry name" value="Winged helix' DNA-binding domain"/>
    <property type="match status" value="1"/>
</dbReference>
<keyword evidence="3" id="KW-0804">Transcription</keyword>
<dbReference type="InterPro" id="IPR013196">
    <property type="entry name" value="HTH_11"/>
</dbReference>
<sequence length="363" mass="39434">MGSARWLLGSCHRRSSTGQISSATRWKMNVMWDTSGRLLRLLALLQRTREWNAAELAAELEVTARTVRRDVARLRDLGYPVASVHGTGGGYQLEAGATLPPLMFDAEEAIATLLALQDASATGNRGAAPGALSALDKLNRVMPPRLRSAIDALAQNSSRIDLGSQIGSDPAPVNANTLVLLARACRARRQVEVMYQGRSGMSGRRYLEPLHLVRTMNRWYLVAFSLDVNGWRIFRVDRLADANITTVSSRPRKPPAEDLDVYVAGRVGAAVRQVTATVRVHAPRAEVAHWISAAWGTITEETAQTSIVNAGADSYNAIARWLLLMDRPLIVIDPPALQAAFATIAIEAKRTASKEAIGRSAAK</sequence>
<proteinExistence type="predicted"/>
<dbReference type="PROSITE" id="PS51000">
    <property type="entry name" value="HTH_DEOR_2"/>
    <property type="match status" value="1"/>
</dbReference>
<dbReference type="InterPro" id="IPR018356">
    <property type="entry name" value="Tscrpt_reg_HTH_DeoR_CS"/>
</dbReference>
<comment type="caution">
    <text evidence="5">The sequence shown here is derived from an EMBL/GenBank/DDBJ whole genome shotgun (WGS) entry which is preliminary data.</text>
</comment>
<dbReference type="InterPro" id="IPR036390">
    <property type="entry name" value="WH_DNA-bd_sf"/>
</dbReference>
<dbReference type="InterPro" id="IPR001034">
    <property type="entry name" value="DeoR_HTH"/>
</dbReference>
<dbReference type="GO" id="GO:0003700">
    <property type="term" value="F:DNA-binding transcription factor activity"/>
    <property type="evidence" value="ECO:0007669"/>
    <property type="project" value="InterPro"/>
</dbReference>
<dbReference type="PIRSF" id="PIRSF016838">
    <property type="entry name" value="PafC"/>
    <property type="match status" value="1"/>
</dbReference>
<dbReference type="InterPro" id="IPR036388">
    <property type="entry name" value="WH-like_DNA-bd_sf"/>
</dbReference>
<dbReference type="GO" id="GO:0003677">
    <property type="term" value="F:DNA binding"/>
    <property type="evidence" value="ECO:0007669"/>
    <property type="project" value="UniProtKB-KW"/>
</dbReference>
<name>A0A4R9A3V7_9MICO</name>
<feature type="domain" description="HTH deoR-type" evidence="4">
    <location>
        <begin position="34"/>
        <end position="93"/>
    </location>
</feature>
<dbReference type="EMBL" id="SOHE01000038">
    <property type="protein sequence ID" value="TFD51002.1"/>
    <property type="molecule type" value="Genomic_DNA"/>
</dbReference>
<evidence type="ECO:0000313" key="5">
    <source>
        <dbReference type="EMBL" id="TFD51002.1"/>
    </source>
</evidence>
<keyword evidence="2" id="KW-0238">DNA-binding</keyword>
<dbReference type="AlphaFoldDB" id="A0A4R9A3V7"/>